<evidence type="ECO:0000313" key="2">
    <source>
        <dbReference type="EMBL" id="MDQ8196328.1"/>
    </source>
</evidence>
<organism evidence="2 3">
    <name type="scientific">Thalassobacterium sedimentorum</name>
    <dbReference type="NCBI Taxonomy" id="3041258"/>
    <lineage>
        <taxon>Bacteria</taxon>
        <taxon>Pseudomonadati</taxon>
        <taxon>Verrucomicrobiota</taxon>
        <taxon>Opitutia</taxon>
        <taxon>Puniceicoccales</taxon>
        <taxon>Coraliomargaritaceae</taxon>
        <taxon>Thalassobacterium</taxon>
    </lineage>
</organism>
<dbReference type="Gene3D" id="2.60.40.10">
    <property type="entry name" value="Immunoglobulins"/>
    <property type="match status" value="1"/>
</dbReference>
<feature type="chain" id="PRO_5045449748" description="Carboxypeptidase regulatory-like domain-containing protein" evidence="1">
    <location>
        <begin position="26"/>
        <end position="165"/>
    </location>
</feature>
<keyword evidence="3" id="KW-1185">Reference proteome</keyword>
<accession>A0ABU1ARU7</accession>
<evidence type="ECO:0000256" key="1">
    <source>
        <dbReference type="SAM" id="SignalP"/>
    </source>
</evidence>
<name>A0ABU1ARU7_9BACT</name>
<gene>
    <name evidence="2" type="ORF">QEH59_17970</name>
</gene>
<evidence type="ECO:0008006" key="4">
    <source>
        <dbReference type="Google" id="ProtNLM"/>
    </source>
</evidence>
<keyword evidence="1" id="KW-0732">Signal</keyword>
<sequence>MKRILITGFCWILIASALSLFTGCASTYTTRSGAMITVVDSEGQPVEGVEVVLSFKTKNAILPTMHEIYEPMTVVTNAQGKATLASLKAASPDTSLVDFVSYKTAGIQRIEVKLGEQLLFDSGLRYGLWTNDRTDELELRPNDFWEQEPNFIIKLSPDAKLPCGC</sequence>
<evidence type="ECO:0000313" key="3">
    <source>
        <dbReference type="Proteomes" id="UP001243717"/>
    </source>
</evidence>
<dbReference type="EMBL" id="JARXIC010000064">
    <property type="protein sequence ID" value="MDQ8196328.1"/>
    <property type="molecule type" value="Genomic_DNA"/>
</dbReference>
<comment type="caution">
    <text evidence="2">The sequence shown here is derived from an EMBL/GenBank/DDBJ whole genome shotgun (WGS) entry which is preliminary data.</text>
</comment>
<dbReference type="InterPro" id="IPR013783">
    <property type="entry name" value="Ig-like_fold"/>
</dbReference>
<dbReference type="PROSITE" id="PS51257">
    <property type="entry name" value="PROKAR_LIPOPROTEIN"/>
    <property type="match status" value="1"/>
</dbReference>
<dbReference type="RefSeq" id="WP_308986762.1">
    <property type="nucleotide sequence ID" value="NZ_JARXIC010000064.1"/>
</dbReference>
<dbReference type="Proteomes" id="UP001243717">
    <property type="component" value="Unassembled WGS sequence"/>
</dbReference>
<reference evidence="2 3" key="1">
    <citation type="submission" date="2023-04" db="EMBL/GenBank/DDBJ databases">
        <title>A novel bacteria isolated from coastal sediment.</title>
        <authorList>
            <person name="Liu X.-J."/>
            <person name="Du Z.-J."/>
        </authorList>
    </citation>
    <scope>NUCLEOTIDE SEQUENCE [LARGE SCALE GENOMIC DNA]</scope>
    <source>
        <strain evidence="2 3">SDUM461004</strain>
    </source>
</reference>
<feature type="signal peptide" evidence="1">
    <location>
        <begin position="1"/>
        <end position="25"/>
    </location>
</feature>
<protein>
    <recommendedName>
        <fullName evidence="4">Carboxypeptidase regulatory-like domain-containing protein</fullName>
    </recommendedName>
</protein>
<proteinExistence type="predicted"/>